<evidence type="ECO:0000256" key="7">
    <source>
        <dbReference type="ARBA" id="ARBA00023108"/>
    </source>
</evidence>
<evidence type="ECO:0000256" key="14">
    <source>
        <dbReference type="SAM" id="MobiDB-lite"/>
    </source>
</evidence>
<comment type="subcellular location">
    <subcellularLocation>
        <location evidence="2">Nucleus</location>
    </subcellularLocation>
</comment>
<dbReference type="PANTHER" id="PTHR10290:SF5">
    <property type="entry name" value="DNA TOPOISOMERASE 1"/>
    <property type="match status" value="1"/>
</dbReference>
<dbReference type="GO" id="GO:0005694">
    <property type="term" value="C:chromosome"/>
    <property type="evidence" value="ECO:0007669"/>
    <property type="project" value="InterPro"/>
</dbReference>
<keyword evidence="6" id="KW-0799">Topoisomerase</keyword>
<dbReference type="SUPFAM" id="SSF56741">
    <property type="entry name" value="Eukaryotic DNA topoisomerase I, N-terminal DNA-binding fragment"/>
    <property type="match status" value="1"/>
</dbReference>
<evidence type="ECO:0000313" key="17">
    <source>
        <dbReference type="Proteomes" id="UP000314985"/>
    </source>
</evidence>
<evidence type="ECO:0000256" key="4">
    <source>
        <dbReference type="ARBA" id="ARBA00012891"/>
    </source>
</evidence>
<comment type="caution">
    <text evidence="13">Lacks conserved residue(s) required for the propagation of feature annotation.</text>
</comment>
<feature type="region of interest" description="Disordered" evidence="14">
    <location>
        <begin position="323"/>
        <end position="356"/>
    </location>
</feature>
<dbReference type="PROSITE" id="PS52038">
    <property type="entry name" value="TOPO_IB_2"/>
    <property type="match status" value="1"/>
</dbReference>
<evidence type="ECO:0000256" key="10">
    <source>
        <dbReference type="ARBA" id="ARBA00023242"/>
    </source>
</evidence>
<dbReference type="SMART" id="SM00435">
    <property type="entry name" value="TOPEUc"/>
    <property type="match status" value="1"/>
</dbReference>
<keyword evidence="10" id="KW-0539">Nucleus</keyword>
<dbReference type="InterPro" id="IPR051062">
    <property type="entry name" value="Topoisomerase_IB"/>
</dbReference>
<dbReference type="InterPro" id="IPR013499">
    <property type="entry name" value="TopoI_euk"/>
</dbReference>
<keyword evidence="9" id="KW-0413">Isomerase</keyword>
<dbReference type="AlphaFoldDB" id="A0A4X1V4C1"/>
<dbReference type="GO" id="GO:0003677">
    <property type="term" value="F:DNA binding"/>
    <property type="evidence" value="ECO:0007669"/>
    <property type="project" value="UniProtKB-UniRule"/>
</dbReference>
<evidence type="ECO:0000256" key="11">
    <source>
        <dbReference type="ARBA" id="ARBA00033297"/>
    </source>
</evidence>
<dbReference type="Pfam" id="PF02919">
    <property type="entry name" value="Topoisom_I_N"/>
    <property type="match status" value="1"/>
</dbReference>
<sequence length="356" mass="41548">MRLYEKVLEMHNYCFSALLDHECTAEEILRKKLVKDWKEEMTSLEKKITTSLSTCDFYPDKPVVQKARKQKSKEEKLKIKEENEQFLEEYEPPGLFCGRGNHPRMGKLKKQVLPEGIIINWRKDAKVPSPPPGRKWKEVRHADKGTWLISRTENIRVSITSIWLNPSSRIKGEKDWQKHETARRQKMGVDQVCSQYREDCTSKEVKSPAGQACHNFSDKLALPAGNEKEGDTPDPVGCCLLRAEHIILHPELDGQEHRGEFDFLGKDSVRYYNKVSIEKRVFKNLQLHSLDLVLLWLGCRPAATVPIRPLVWELPYATGVALKRQKKKKKKKKEEKKKKDKRRKTLDWGWIKLGRR</sequence>
<comment type="similarity">
    <text evidence="3">Belongs to the type IB topoisomerase family.</text>
</comment>
<dbReference type="PRINTS" id="PR00416">
    <property type="entry name" value="EUTPISMRASEI"/>
</dbReference>
<evidence type="ECO:0000256" key="5">
    <source>
        <dbReference type="ARBA" id="ARBA00019632"/>
    </source>
</evidence>
<dbReference type="GO" id="GO:0003917">
    <property type="term" value="F:DNA topoisomerase type I (single strand cut, ATP-independent) activity"/>
    <property type="evidence" value="ECO:0007669"/>
    <property type="project" value="UniProtKB-EC"/>
</dbReference>
<keyword evidence="8 13" id="KW-0238">DNA-binding</keyword>
<dbReference type="InterPro" id="IPR008336">
    <property type="entry name" value="TopoI_DNA-bd_euk"/>
</dbReference>
<feature type="domain" description="DNA topoisomerase I eukaryotic-type" evidence="15">
    <location>
        <begin position="95"/>
        <end position="349"/>
    </location>
</feature>
<evidence type="ECO:0000256" key="8">
    <source>
        <dbReference type="ARBA" id="ARBA00023125"/>
    </source>
</evidence>
<dbReference type="InterPro" id="IPR036202">
    <property type="entry name" value="TopoI_DNA-bd_euk_N_sf"/>
</dbReference>
<dbReference type="InterPro" id="IPR011010">
    <property type="entry name" value="DNA_brk_join_enz"/>
</dbReference>
<dbReference type="GO" id="GO:0005634">
    <property type="term" value="C:nucleus"/>
    <property type="evidence" value="ECO:0007669"/>
    <property type="project" value="UniProtKB-SubCell"/>
</dbReference>
<name>A0A4X1V4C1_PIG</name>
<dbReference type="GO" id="GO:0048511">
    <property type="term" value="P:rhythmic process"/>
    <property type="evidence" value="ECO:0007669"/>
    <property type="project" value="UniProtKB-KW"/>
</dbReference>
<dbReference type="SUPFAM" id="SSF56349">
    <property type="entry name" value="DNA breaking-rejoining enzymes"/>
    <property type="match status" value="1"/>
</dbReference>
<dbReference type="GO" id="GO:0006265">
    <property type="term" value="P:DNA topological change"/>
    <property type="evidence" value="ECO:0007669"/>
    <property type="project" value="InterPro"/>
</dbReference>
<dbReference type="InterPro" id="IPR013500">
    <property type="entry name" value="TopoI_cat_euk"/>
</dbReference>
<comment type="subunit">
    <text evidence="12">Monomer. Interacts with ERCC6. Interacts with TPRN; TPRN interacts with a number of DNA damage response proteins, is recruited to sites of DNA damage and may play a role in DNA damage repair.</text>
</comment>
<dbReference type="InterPro" id="IPR013034">
    <property type="entry name" value="DNA_topo_DNA_db_N_dom1"/>
</dbReference>
<dbReference type="PANTHER" id="PTHR10290">
    <property type="entry name" value="DNA TOPOISOMERASE I"/>
    <property type="match status" value="1"/>
</dbReference>
<comment type="catalytic activity">
    <reaction evidence="1">
        <text>ATP-independent breakage of single-stranded DNA, followed by passage and rejoining.</text>
        <dbReference type="EC" id="5.6.2.1"/>
    </reaction>
</comment>
<dbReference type="Ensembl" id="ENSSSCT00070044626.1">
    <property type="protein sequence ID" value="ENSSSCP00070037597.1"/>
    <property type="gene ID" value="ENSSSCG00070022460.1"/>
</dbReference>
<protein>
    <recommendedName>
        <fullName evidence="5">DNA topoisomerase 1</fullName>
        <ecNumber evidence="4">5.6.2.1</ecNumber>
    </recommendedName>
    <alternativeName>
        <fullName evidence="11">DNA topoisomerase I</fullName>
    </alternativeName>
</protein>
<organism evidence="16 17">
    <name type="scientific">Sus scrofa</name>
    <name type="common">Pig</name>
    <dbReference type="NCBI Taxonomy" id="9823"/>
    <lineage>
        <taxon>Eukaryota</taxon>
        <taxon>Metazoa</taxon>
        <taxon>Chordata</taxon>
        <taxon>Craniata</taxon>
        <taxon>Vertebrata</taxon>
        <taxon>Euteleostomi</taxon>
        <taxon>Mammalia</taxon>
        <taxon>Eutheria</taxon>
        <taxon>Laurasiatheria</taxon>
        <taxon>Artiodactyla</taxon>
        <taxon>Suina</taxon>
        <taxon>Suidae</taxon>
        <taxon>Sus</taxon>
    </lineage>
</organism>
<dbReference type="Gene3D" id="2.170.11.10">
    <property type="entry name" value="DNA Topoisomerase I, domain 2"/>
    <property type="match status" value="1"/>
</dbReference>
<dbReference type="InterPro" id="IPR014711">
    <property type="entry name" value="TopoI_cat_a-hlx-sub_euk"/>
</dbReference>
<evidence type="ECO:0000256" key="2">
    <source>
        <dbReference type="ARBA" id="ARBA00004123"/>
    </source>
</evidence>
<evidence type="ECO:0000256" key="12">
    <source>
        <dbReference type="ARBA" id="ARBA00046785"/>
    </source>
</evidence>
<reference evidence="16" key="2">
    <citation type="submission" date="2025-08" db="UniProtKB">
        <authorList>
            <consortium name="Ensembl"/>
        </authorList>
    </citation>
    <scope>IDENTIFICATION</scope>
</reference>
<accession>A0A4X1V4C1</accession>
<dbReference type="InterPro" id="IPR013030">
    <property type="entry name" value="DNA_topo_DNA_db_N_dom2"/>
</dbReference>
<evidence type="ECO:0000256" key="13">
    <source>
        <dbReference type="PROSITE-ProRule" id="PRU01382"/>
    </source>
</evidence>
<dbReference type="Gene3D" id="1.10.10.41">
    <property type="entry name" value="Yeast DNA topoisomerase - domain 1"/>
    <property type="match status" value="1"/>
</dbReference>
<reference evidence="16 17" key="1">
    <citation type="submission" date="2017-08" db="EMBL/GenBank/DDBJ databases">
        <title>USMARCv1.0.</title>
        <authorList>
            <person name="Hannum G.I."/>
            <person name="Koren S."/>
            <person name="Schroeder S.G."/>
            <person name="Chin S.C."/>
            <person name="Nonneman D.J."/>
            <person name="Becker S.A."/>
            <person name="Rosen B.D."/>
            <person name="Bickhart D.M."/>
            <person name="Putnam N.H."/>
            <person name="Green R.E."/>
            <person name="Tuggle C.K."/>
            <person name="Liu H."/>
            <person name="Rohrer G.A."/>
            <person name="Warr A."/>
            <person name="Hall R."/>
            <person name="Kim K."/>
            <person name="Hume D.A."/>
            <person name="Talbot R."/>
            <person name="Chow W."/>
            <person name="Howe K."/>
            <person name="Schwartz A.S."/>
            <person name="Watson M."/>
            <person name="Archibald A.L."/>
            <person name="Phillippy A.M."/>
            <person name="Smith T.P.L."/>
        </authorList>
    </citation>
    <scope>NUCLEOTIDE SEQUENCE [LARGE SCALE GENOMIC DNA]</scope>
</reference>
<evidence type="ECO:0000259" key="15">
    <source>
        <dbReference type="SMART" id="SM00435"/>
    </source>
</evidence>
<dbReference type="EC" id="5.6.2.1" evidence="4"/>
<keyword evidence="7" id="KW-0090">Biological rhythms</keyword>
<evidence type="ECO:0000256" key="3">
    <source>
        <dbReference type="ARBA" id="ARBA00006645"/>
    </source>
</evidence>
<dbReference type="Proteomes" id="UP000314985">
    <property type="component" value="Chromosome 18"/>
</dbReference>
<dbReference type="Pfam" id="PF01028">
    <property type="entry name" value="Topoisom_I"/>
    <property type="match status" value="1"/>
</dbReference>
<proteinExistence type="inferred from homology"/>
<dbReference type="Gene3D" id="3.90.15.10">
    <property type="entry name" value="Topoisomerase I, Chain A, domain 3"/>
    <property type="match status" value="1"/>
</dbReference>
<evidence type="ECO:0000256" key="9">
    <source>
        <dbReference type="ARBA" id="ARBA00023235"/>
    </source>
</evidence>
<evidence type="ECO:0000313" key="16">
    <source>
        <dbReference type="Ensembl" id="ENSSSCP00070037597.1"/>
    </source>
</evidence>
<dbReference type="InterPro" id="IPR001631">
    <property type="entry name" value="TopoI"/>
</dbReference>
<evidence type="ECO:0000256" key="1">
    <source>
        <dbReference type="ARBA" id="ARBA00000213"/>
    </source>
</evidence>
<evidence type="ECO:0000256" key="6">
    <source>
        <dbReference type="ARBA" id="ARBA00023029"/>
    </source>
</evidence>
<feature type="compositionally biased region" description="Basic residues" evidence="14">
    <location>
        <begin position="323"/>
        <end position="344"/>
    </location>
</feature>